<dbReference type="GO" id="GO:0006396">
    <property type="term" value="P:RNA processing"/>
    <property type="evidence" value="ECO:0007669"/>
    <property type="project" value="InterPro"/>
</dbReference>
<dbReference type="CDD" id="cd18095">
    <property type="entry name" value="SpoU-like_rRNA-MTase"/>
    <property type="match status" value="1"/>
</dbReference>
<dbReference type="Pfam" id="PF22435">
    <property type="entry name" value="MRM3-like_sub_bind"/>
    <property type="match status" value="1"/>
</dbReference>
<dbReference type="GO" id="GO:0005737">
    <property type="term" value="C:cytoplasm"/>
    <property type="evidence" value="ECO:0007669"/>
    <property type="project" value="UniProtKB-ARBA"/>
</dbReference>
<dbReference type="RefSeq" id="WP_092361792.1">
    <property type="nucleotide sequence ID" value="NZ_CAKXUV010000016.1"/>
</dbReference>
<dbReference type="SUPFAM" id="SSF75217">
    <property type="entry name" value="alpha/beta knot"/>
    <property type="match status" value="1"/>
</dbReference>
<accession>A0A1I0DYM2</accession>
<gene>
    <name evidence="5" type="ORF">SAMN05216313_105153</name>
</gene>
<evidence type="ECO:0000313" key="6">
    <source>
        <dbReference type="Proteomes" id="UP000198508"/>
    </source>
</evidence>
<dbReference type="PANTHER" id="PTHR43191:SF2">
    <property type="entry name" value="RRNA METHYLTRANSFERASE 3, MITOCHONDRIAL"/>
    <property type="match status" value="1"/>
</dbReference>
<protein>
    <submittedName>
        <fullName evidence="5">RNA methyltransferase, TrmH family</fullName>
    </submittedName>
</protein>
<keyword evidence="6" id="KW-1185">Reference proteome</keyword>
<organism evidence="5 6">
    <name type="scientific">Enterocloster lavalensis</name>
    <dbReference type="NCBI Taxonomy" id="460384"/>
    <lineage>
        <taxon>Bacteria</taxon>
        <taxon>Bacillati</taxon>
        <taxon>Bacillota</taxon>
        <taxon>Clostridia</taxon>
        <taxon>Lachnospirales</taxon>
        <taxon>Lachnospiraceae</taxon>
        <taxon>Enterocloster</taxon>
    </lineage>
</organism>
<dbReference type="GO" id="GO:0032259">
    <property type="term" value="P:methylation"/>
    <property type="evidence" value="ECO:0007669"/>
    <property type="project" value="UniProtKB-KW"/>
</dbReference>
<dbReference type="InterPro" id="IPR001537">
    <property type="entry name" value="SpoU_MeTrfase"/>
</dbReference>
<evidence type="ECO:0000313" key="5">
    <source>
        <dbReference type="EMBL" id="SET37785.1"/>
    </source>
</evidence>
<proteinExistence type="inferred from homology"/>
<dbReference type="GeneID" id="93276493"/>
<dbReference type="SMART" id="SM00967">
    <property type="entry name" value="SpoU_sub_bind"/>
    <property type="match status" value="1"/>
</dbReference>
<dbReference type="InterPro" id="IPR051259">
    <property type="entry name" value="rRNA_Methyltransferase"/>
</dbReference>
<dbReference type="Gene3D" id="3.40.1280.10">
    <property type="match status" value="1"/>
</dbReference>
<dbReference type="InterPro" id="IPR029064">
    <property type="entry name" value="Ribosomal_eL30-like_sf"/>
</dbReference>
<reference evidence="6" key="1">
    <citation type="submission" date="2016-10" db="EMBL/GenBank/DDBJ databases">
        <authorList>
            <person name="Varghese N."/>
            <person name="Submissions S."/>
        </authorList>
    </citation>
    <scope>NUCLEOTIDE SEQUENCE [LARGE SCALE GENOMIC DNA]</scope>
    <source>
        <strain evidence="6">NLAE-zl-G277</strain>
    </source>
</reference>
<evidence type="ECO:0000256" key="2">
    <source>
        <dbReference type="ARBA" id="ARBA00022603"/>
    </source>
</evidence>
<name>A0A1I0DYM2_9FIRM</name>
<dbReference type="InterPro" id="IPR053888">
    <property type="entry name" value="MRM3-like_sub_bind"/>
</dbReference>
<dbReference type="GO" id="GO:0008173">
    <property type="term" value="F:RNA methyltransferase activity"/>
    <property type="evidence" value="ECO:0007669"/>
    <property type="project" value="InterPro"/>
</dbReference>
<evidence type="ECO:0000256" key="1">
    <source>
        <dbReference type="ARBA" id="ARBA00007228"/>
    </source>
</evidence>
<dbReference type="Gene3D" id="3.30.1330.30">
    <property type="match status" value="1"/>
</dbReference>
<dbReference type="PANTHER" id="PTHR43191">
    <property type="entry name" value="RRNA METHYLTRANSFERASE 3"/>
    <property type="match status" value="1"/>
</dbReference>
<evidence type="ECO:0000256" key="3">
    <source>
        <dbReference type="ARBA" id="ARBA00022679"/>
    </source>
</evidence>
<dbReference type="InterPro" id="IPR029028">
    <property type="entry name" value="Alpha/beta_knot_MTases"/>
</dbReference>
<keyword evidence="3 5" id="KW-0808">Transferase</keyword>
<feature type="domain" description="RNA 2-O ribose methyltransferase substrate binding" evidence="4">
    <location>
        <begin position="30"/>
        <end position="99"/>
    </location>
</feature>
<dbReference type="InterPro" id="IPR013123">
    <property type="entry name" value="SpoU_subst-bd"/>
</dbReference>
<dbReference type="AlphaFoldDB" id="A0A1I0DYM2"/>
<dbReference type="InterPro" id="IPR029026">
    <property type="entry name" value="tRNA_m1G_MTases_N"/>
</dbReference>
<sequence>MIGSTSNKQVKRVVNLRAKAKARREENCYVAEGLRMCRELSPDQVEMLYVTEEFGSVPGNRRWLAGFPHETVSDVVMNYMADTKTPQGVLAVVKQRHYRLEELLPQAGKQALKTSAPSGKNPPAPACLMILETLQDPGNLGTILRAGEGAGITGLVMNRDTADIYNPKVIRSTMGSILRVPFVYVDDLSAALAQIKSAGVRLFAAHLKGTNNYDQEDYTGNIGFLIGNEAAGLTEEAAAMADCYIKIPMAGQVESLNAAVASSVLMFEAARQRRNSSQR</sequence>
<comment type="similarity">
    <text evidence="1">Belongs to the class IV-like SAM-binding methyltransferase superfamily. RNA methyltransferase TrmH family.</text>
</comment>
<dbReference type="STRING" id="460384.SAMN05216313_105153"/>
<dbReference type="GO" id="GO:0003723">
    <property type="term" value="F:RNA binding"/>
    <property type="evidence" value="ECO:0007669"/>
    <property type="project" value="InterPro"/>
</dbReference>
<evidence type="ECO:0000259" key="4">
    <source>
        <dbReference type="SMART" id="SM00967"/>
    </source>
</evidence>
<dbReference type="EMBL" id="FOIM01000005">
    <property type="protein sequence ID" value="SET37785.1"/>
    <property type="molecule type" value="Genomic_DNA"/>
</dbReference>
<keyword evidence="2 5" id="KW-0489">Methyltransferase</keyword>
<dbReference type="Proteomes" id="UP000198508">
    <property type="component" value="Unassembled WGS sequence"/>
</dbReference>
<dbReference type="SUPFAM" id="SSF55315">
    <property type="entry name" value="L30e-like"/>
    <property type="match status" value="1"/>
</dbReference>
<dbReference type="Pfam" id="PF00588">
    <property type="entry name" value="SpoU_methylase"/>
    <property type="match status" value="1"/>
</dbReference>